<dbReference type="PANTHER" id="PTHR40446:SF2">
    <property type="entry name" value="N-ACETYLGLUCOSAMINE-1-PHOSPHODIESTER ALPHA-N-ACETYLGLUCOSAMINIDASE"/>
    <property type="match status" value="1"/>
</dbReference>
<reference evidence="4 5" key="1">
    <citation type="journal article" date="2010" name="Nature">
        <title>The Ectocarpus genome and the independent evolution of multicellularity in brown algae.</title>
        <authorList>
            <person name="Cock J.M."/>
            <person name="Sterck L."/>
            <person name="Rouze P."/>
            <person name="Scornet D."/>
            <person name="Allen A.E."/>
            <person name="Amoutzias G."/>
            <person name="Anthouard V."/>
            <person name="Artiguenave F."/>
            <person name="Aury J.M."/>
            <person name="Badger J.H."/>
            <person name="Beszteri B."/>
            <person name="Billiau K."/>
            <person name="Bonnet E."/>
            <person name="Bothwell J.H."/>
            <person name="Bowler C."/>
            <person name="Boyen C."/>
            <person name="Brownlee C."/>
            <person name="Carrano C.J."/>
            <person name="Charrier B."/>
            <person name="Cho G.Y."/>
            <person name="Coelho S.M."/>
            <person name="Collen J."/>
            <person name="Corre E."/>
            <person name="Da Silva C."/>
            <person name="Delage L."/>
            <person name="Delaroque N."/>
            <person name="Dittami S.M."/>
            <person name="Doulbeau S."/>
            <person name="Elias M."/>
            <person name="Farnham G."/>
            <person name="Gachon C.M."/>
            <person name="Gschloessl B."/>
            <person name="Heesch S."/>
            <person name="Jabbari K."/>
            <person name="Jubin C."/>
            <person name="Kawai H."/>
            <person name="Kimura K."/>
            <person name="Kloareg B."/>
            <person name="Kupper F.C."/>
            <person name="Lang D."/>
            <person name="Le Bail A."/>
            <person name="Leblanc C."/>
            <person name="Lerouge P."/>
            <person name="Lohr M."/>
            <person name="Lopez P.J."/>
            <person name="Martens C."/>
            <person name="Maumus F."/>
            <person name="Michel G."/>
            <person name="Miranda-Saavedra D."/>
            <person name="Morales J."/>
            <person name="Moreau H."/>
            <person name="Motomura T."/>
            <person name="Nagasato C."/>
            <person name="Napoli C.A."/>
            <person name="Nelson D.R."/>
            <person name="Nyvall-Collen P."/>
            <person name="Peters A.F."/>
            <person name="Pommier C."/>
            <person name="Potin P."/>
            <person name="Poulain J."/>
            <person name="Quesneville H."/>
            <person name="Read B."/>
            <person name="Rensing S.A."/>
            <person name="Ritter A."/>
            <person name="Rousvoal S."/>
            <person name="Samanta M."/>
            <person name="Samson G."/>
            <person name="Schroeder D.C."/>
            <person name="Segurens B."/>
            <person name="Strittmatter M."/>
            <person name="Tonon T."/>
            <person name="Tregear J.W."/>
            <person name="Valentin K."/>
            <person name="von Dassow P."/>
            <person name="Yamagishi T."/>
            <person name="Van de Peer Y."/>
            <person name="Wincker P."/>
        </authorList>
    </citation>
    <scope>NUCLEOTIDE SEQUENCE [LARGE SCALE GENOMIC DNA]</scope>
    <source>
        <strain evidence="5">Ec32 / CCAP1310/4</strain>
    </source>
</reference>
<feature type="compositionally biased region" description="Gly residues" evidence="1">
    <location>
        <begin position="1104"/>
        <end position="1116"/>
    </location>
</feature>
<dbReference type="AlphaFoldDB" id="D8LI16"/>
<feature type="compositionally biased region" description="Pro residues" evidence="1">
    <location>
        <begin position="185"/>
        <end position="197"/>
    </location>
</feature>
<evidence type="ECO:0000259" key="3">
    <source>
        <dbReference type="Pfam" id="PF13290"/>
    </source>
</evidence>
<evidence type="ECO:0000313" key="5">
    <source>
        <dbReference type="Proteomes" id="UP000002630"/>
    </source>
</evidence>
<keyword evidence="5" id="KW-1185">Reference proteome</keyword>
<dbReference type="OrthoDB" id="192253at2759"/>
<dbReference type="GO" id="GO:0033299">
    <property type="term" value="P:secretion of lysosomal enzymes"/>
    <property type="evidence" value="ECO:0007669"/>
    <property type="project" value="TreeGrafter"/>
</dbReference>
<feature type="compositionally biased region" description="Basic and acidic residues" evidence="1">
    <location>
        <begin position="91"/>
        <end position="100"/>
    </location>
</feature>
<organism evidence="4 5">
    <name type="scientific">Ectocarpus siliculosus</name>
    <name type="common">Brown alga</name>
    <name type="synonym">Conferva siliculosa</name>
    <dbReference type="NCBI Taxonomy" id="2880"/>
    <lineage>
        <taxon>Eukaryota</taxon>
        <taxon>Sar</taxon>
        <taxon>Stramenopiles</taxon>
        <taxon>Ochrophyta</taxon>
        <taxon>PX clade</taxon>
        <taxon>Phaeophyceae</taxon>
        <taxon>Ectocarpales</taxon>
        <taxon>Ectocarpaceae</taxon>
        <taxon>Ectocarpus</taxon>
    </lineage>
</organism>
<feature type="domain" description="Phosphodiester glycosidase" evidence="2">
    <location>
        <begin position="616"/>
        <end position="806"/>
    </location>
</feature>
<feature type="compositionally biased region" description="Gly residues" evidence="1">
    <location>
        <begin position="880"/>
        <end position="895"/>
    </location>
</feature>
<evidence type="ECO:0000256" key="1">
    <source>
        <dbReference type="SAM" id="MobiDB-lite"/>
    </source>
</evidence>
<gene>
    <name evidence="4" type="ORF">Esi_0201_0011</name>
</gene>
<feature type="compositionally biased region" description="Acidic residues" evidence="1">
    <location>
        <begin position="692"/>
        <end position="703"/>
    </location>
</feature>
<evidence type="ECO:0000259" key="2">
    <source>
        <dbReference type="Pfam" id="PF09992"/>
    </source>
</evidence>
<feature type="region of interest" description="Disordered" evidence="1">
    <location>
        <begin position="63"/>
        <end position="281"/>
    </location>
</feature>
<feature type="domain" description="GH29D-like beta-sandwich" evidence="3">
    <location>
        <begin position="298"/>
        <end position="356"/>
    </location>
</feature>
<dbReference type="eggNOG" id="ENOG502QRY5">
    <property type="taxonomic scope" value="Eukaryota"/>
</dbReference>
<feature type="compositionally biased region" description="Gly residues" evidence="1">
    <location>
        <begin position="1013"/>
        <end position="1023"/>
    </location>
</feature>
<proteinExistence type="predicted"/>
<feature type="region of interest" description="Disordered" evidence="1">
    <location>
        <begin position="851"/>
        <end position="902"/>
    </location>
</feature>
<feature type="compositionally biased region" description="Basic residues" evidence="1">
    <location>
        <begin position="1024"/>
        <end position="1034"/>
    </location>
</feature>
<feature type="compositionally biased region" description="Low complexity" evidence="1">
    <location>
        <begin position="860"/>
        <end position="874"/>
    </location>
</feature>
<feature type="region of interest" description="Disordered" evidence="1">
    <location>
        <begin position="989"/>
        <end position="1151"/>
    </location>
</feature>
<protein>
    <submittedName>
        <fullName evidence="4">Uncharacterized protein</fullName>
    </submittedName>
</protein>
<feature type="compositionally biased region" description="Low complexity" evidence="1">
    <location>
        <begin position="992"/>
        <end position="1007"/>
    </location>
</feature>
<feature type="region of interest" description="Disordered" evidence="1">
    <location>
        <begin position="692"/>
        <end position="718"/>
    </location>
</feature>
<feature type="compositionally biased region" description="Low complexity" evidence="1">
    <location>
        <begin position="236"/>
        <end position="265"/>
    </location>
</feature>
<dbReference type="PANTHER" id="PTHR40446">
    <property type="entry name" value="N-ACETYLGLUCOSAMINE-1-PHOSPHODIESTER ALPHA-N-ACETYLGLUCOSAMINIDASE"/>
    <property type="match status" value="1"/>
</dbReference>
<dbReference type="STRING" id="2880.D8LI16"/>
<dbReference type="InterPro" id="IPR059177">
    <property type="entry name" value="GH29D-like_dom"/>
</dbReference>
<feature type="compositionally biased region" description="Basic and acidic residues" evidence="1">
    <location>
        <begin position="1135"/>
        <end position="1145"/>
    </location>
</feature>
<feature type="compositionally biased region" description="Pro residues" evidence="1">
    <location>
        <begin position="207"/>
        <end position="235"/>
    </location>
</feature>
<dbReference type="InterPro" id="IPR018711">
    <property type="entry name" value="NAGPA"/>
</dbReference>
<dbReference type="Pfam" id="PF13290">
    <property type="entry name" value="CHB_HEX_C_1"/>
    <property type="match status" value="1"/>
</dbReference>
<dbReference type="Pfam" id="PF09992">
    <property type="entry name" value="NAGPA"/>
    <property type="match status" value="1"/>
</dbReference>
<dbReference type="InParanoid" id="D8LI16"/>
<feature type="compositionally biased region" description="Low complexity" evidence="1">
    <location>
        <begin position="112"/>
        <end position="131"/>
    </location>
</feature>
<name>D8LI16_ECTSI</name>
<feature type="compositionally biased region" description="Basic residues" evidence="1">
    <location>
        <begin position="1083"/>
        <end position="1099"/>
    </location>
</feature>
<sequence length="1151" mass="117709">MTNPIGILAQARRRARSVACVATAVSAAFLLVTGGIVSGSSHAALSGNTGPQPHHQYPAAADFQWQQQQSHAKRQRKHQSEGATTAARPRLYPEADDSRHGVLLSRKKVTPLHHSSSSSGSASTSAQTTALLHEEQRETQQAGRQNLKGSRKRRAAAAAAAKDNDDDQEGDQPPQEQEDGTPAPERTPLPTPDPTQAPTPDATEAPTPAPTQAPTPDPTQAPTPDPTQAPTPDPTQAPVLAATPAPTPAAEEASPAPAAAATPGPVEDGGGGGDDNKVATPRFTGTAQHSVMSYTDHIECDTEGATIRYTLDGSDPVSTTTASVHEVPPGGSVFVKTIGTVTIRAVATKEGMENSDEAQKTITIQEQVEDPALFFAGESATADVTDEENAFLRTVAITMNCSTPNTTVRYTTDGVSVPGDTSPSVEPGTVVQWSEEGTWEFRVVAVADGLYQSELTMWPVTIVAPRTDEYPVAGSSGDVTAFEAVYAAPAAELEQQEVLGPGYGDQCEGGARVVRGKLLRVFNPSGHFSFAPPPGACGGDGEEHALSPASQTSRGFEAVRRTAPLLDGESPEDARVRLDLDSREAAWRAAGGGNGCQAAAAGGMLPPLSGDGGSCAVGHLVGAGQVFQAEEGTAMVSFGVRGDSFVVGTITAEEVLDEQNPFQNLISGAGWLVRAGVNHVEASARDGHLDILLDDDEDGEGEEGGGSSGSGSGSSSVGVGEGGALDDLLVAKLARTAIGHDSEGRLILLQTSGAAAGSDQDTAIPDGLDLSELADVLVEAGAVNAINLVGGAPSAMMVNGSAIVDPAGPCSTSAEDSDSYGGFRDGSALPRCEIPVSSIVCVHLDPPPLIEGAEGIDGTPSPSLQPTSSSSAAAVPAGDDWGGGGWDSSSGGGESSGDNTEEARLRWTRELCGGNGTGNATSLWEHLDNVEESVLRYKIAFWVAAVLGMASLYLNIQHQKSNSSSTSRSAELGGSAYSRQLQQQQHVGLVNGGTVKTGTSSTKSPTGIVEMVGRGGGGVGGSKRGSRSSRRKRGSSTGGGYARLNGGDAEWDEDGGGGGGAHAAMMDSEEEVDLGLAPTRTSSRSKREKGKGGRLRKALAKVSRGGGGGGAQGGGADLHAAAMGINPFRGGGRGDPPRGSRKIYDEEGTWA</sequence>
<dbReference type="EMBL" id="FN649753">
    <property type="protein sequence ID" value="CBN79352.1"/>
    <property type="molecule type" value="Genomic_DNA"/>
</dbReference>
<accession>D8LI16</accession>
<feature type="compositionally biased region" description="Polar residues" evidence="1">
    <location>
        <begin position="139"/>
        <end position="148"/>
    </location>
</feature>
<evidence type="ECO:0000313" key="4">
    <source>
        <dbReference type="EMBL" id="CBN79352.1"/>
    </source>
</evidence>
<dbReference type="EMBL" id="FN648378">
    <property type="protein sequence ID" value="CBN79352.1"/>
    <property type="molecule type" value="Genomic_DNA"/>
</dbReference>
<dbReference type="Proteomes" id="UP000002630">
    <property type="component" value="Linkage Group LG28"/>
</dbReference>